<dbReference type="Gene3D" id="3.40.50.410">
    <property type="entry name" value="von Willebrand factor, type A domain"/>
    <property type="match status" value="1"/>
</dbReference>
<feature type="domain" description="VWFA" evidence="1">
    <location>
        <begin position="2"/>
        <end position="180"/>
    </location>
</feature>
<accession>A0A6F9DSG6</accession>
<dbReference type="InterPro" id="IPR002035">
    <property type="entry name" value="VWF_A"/>
</dbReference>
<gene>
    <name evidence="2" type="primary">Selp-001</name>
</gene>
<organism evidence="2">
    <name type="scientific">Phallusia mammillata</name>
    <dbReference type="NCBI Taxonomy" id="59560"/>
    <lineage>
        <taxon>Eukaryota</taxon>
        <taxon>Metazoa</taxon>
        <taxon>Chordata</taxon>
        <taxon>Tunicata</taxon>
        <taxon>Ascidiacea</taxon>
        <taxon>Phlebobranchia</taxon>
        <taxon>Ascidiidae</taxon>
        <taxon>Phallusia</taxon>
    </lineage>
</organism>
<dbReference type="PROSITE" id="PS50234">
    <property type="entry name" value="VWFA"/>
    <property type="match status" value="1"/>
</dbReference>
<dbReference type="Pfam" id="PF00092">
    <property type="entry name" value="VWA"/>
    <property type="match status" value="1"/>
</dbReference>
<dbReference type="InterPro" id="IPR036465">
    <property type="entry name" value="vWFA_dom_sf"/>
</dbReference>
<dbReference type="PANTHER" id="PTHR24020:SF87">
    <property type="entry name" value="COLLAGEN ALPHA-1(VI) CHAIN-LIKE"/>
    <property type="match status" value="1"/>
</dbReference>
<evidence type="ECO:0000259" key="1">
    <source>
        <dbReference type="PROSITE" id="PS50234"/>
    </source>
</evidence>
<dbReference type="PANTHER" id="PTHR24020">
    <property type="entry name" value="COLLAGEN ALPHA"/>
    <property type="match status" value="1"/>
</dbReference>
<reference evidence="2" key="1">
    <citation type="submission" date="2020-04" db="EMBL/GenBank/DDBJ databases">
        <authorList>
            <person name="Neveu A P."/>
        </authorList>
    </citation>
    <scope>NUCLEOTIDE SEQUENCE</scope>
    <source>
        <tissue evidence="2">Whole embryo</tissue>
    </source>
</reference>
<name>A0A6F9DSG6_9ASCI</name>
<evidence type="ECO:0000313" key="2">
    <source>
        <dbReference type="EMBL" id="CAB3265960.1"/>
    </source>
</evidence>
<protein>
    <submittedName>
        <fullName evidence="2">P-selectin-like</fullName>
    </submittedName>
</protein>
<dbReference type="SMART" id="SM00327">
    <property type="entry name" value="VWA"/>
    <property type="match status" value="1"/>
</dbReference>
<sequence>MDFVVVLDSSSSVRAENWMKMKKFVRSFLSEFVVRPDSSQFAVIRYNREVDTDTQILLNSFPDSTQAVLEKFDEIPYDGSGTRTGNALNYVANTLLRIGNRPIANDVVLLITDGASQDDIVAPSKRIRDQALFYVLPVKPPQGNLNMTEIEVMAGEDQYVLRDAVEGGFDALDVNFSRKMLALLCGNPCRNPLHDHE</sequence>
<dbReference type="GO" id="GO:0030246">
    <property type="term" value="F:carbohydrate binding"/>
    <property type="evidence" value="ECO:0007669"/>
    <property type="project" value="UniProtKB-KW"/>
</dbReference>
<dbReference type="InterPro" id="IPR050525">
    <property type="entry name" value="ECM_Assembly_Org"/>
</dbReference>
<proteinExistence type="evidence at transcript level"/>
<dbReference type="EMBL" id="LR790098">
    <property type="protein sequence ID" value="CAB3265960.1"/>
    <property type="molecule type" value="mRNA"/>
</dbReference>
<dbReference type="SUPFAM" id="SSF53300">
    <property type="entry name" value="vWA-like"/>
    <property type="match status" value="1"/>
</dbReference>
<dbReference type="PRINTS" id="PR00453">
    <property type="entry name" value="VWFADOMAIN"/>
</dbReference>
<dbReference type="AlphaFoldDB" id="A0A6F9DSG6"/>
<keyword evidence="2" id="KW-0430">Lectin</keyword>